<protein>
    <recommendedName>
        <fullName evidence="4">tRNA:m(4)X modification enzyme TRM13</fullName>
    </recommendedName>
</protein>
<evidence type="ECO:0008006" key="4">
    <source>
        <dbReference type="Google" id="ProtNLM"/>
    </source>
</evidence>
<evidence type="ECO:0000256" key="1">
    <source>
        <dbReference type="SAM" id="MobiDB-lite"/>
    </source>
</evidence>
<evidence type="ECO:0000313" key="3">
    <source>
        <dbReference type="Proteomes" id="UP001642484"/>
    </source>
</evidence>
<sequence>MDGEVLPEEADGRPWVGDEVEAGDGEEGSAGEKPGKPEVEAEAAGSQGEKEDGPVEPPPPKAPSQAVARAAKGRRPGARTRHSIREKGSALIKLRSCRCCADDDAAAFAHSME</sequence>
<gene>
    <name evidence="2" type="ORF">CCMP2556_LOCUS42133</name>
</gene>
<name>A0ABP0QJB0_9DINO</name>
<comment type="caution">
    <text evidence="2">The sequence shown here is derived from an EMBL/GenBank/DDBJ whole genome shotgun (WGS) entry which is preliminary data.</text>
</comment>
<dbReference type="EMBL" id="CAXAMN010024472">
    <property type="protein sequence ID" value="CAK9087067.1"/>
    <property type="molecule type" value="Genomic_DNA"/>
</dbReference>
<feature type="region of interest" description="Disordered" evidence="1">
    <location>
        <begin position="1"/>
        <end position="83"/>
    </location>
</feature>
<organism evidence="2 3">
    <name type="scientific">Durusdinium trenchii</name>
    <dbReference type="NCBI Taxonomy" id="1381693"/>
    <lineage>
        <taxon>Eukaryota</taxon>
        <taxon>Sar</taxon>
        <taxon>Alveolata</taxon>
        <taxon>Dinophyceae</taxon>
        <taxon>Suessiales</taxon>
        <taxon>Symbiodiniaceae</taxon>
        <taxon>Durusdinium</taxon>
    </lineage>
</organism>
<proteinExistence type="predicted"/>
<feature type="compositionally biased region" description="Basic residues" evidence="1">
    <location>
        <begin position="71"/>
        <end position="82"/>
    </location>
</feature>
<accession>A0ABP0QJB0</accession>
<reference evidence="2 3" key="1">
    <citation type="submission" date="2024-02" db="EMBL/GenBank/DDBJ databases">
        <authorList>
            <person name="Chen Y."/>
            <person name="Shah S."/>
            <person name="Dougan E. K."/>
            <person name="Thang M."/>
            <person name="Chan C."/>
        </authorList>
    </citation>
    <scope>NUCLEOTIDE SEQUENCE [LARGE SCALE GENOMIC DNA]</scope>
</reference>
<feature type="compositionally biased region" description="Acidic residues" evidence="1">
    <location>
        <begin position="18"/>
        <end position="29"/>
    </location>
</feature>
<dbReference type="Proteomes" id="UP001642484">
    <property type="component" value="Unassembled WGS sequence"/>
</dbReference>
<keyword evidence="3" id="KW-1185">Reference proteome</keyword>
<evidence type="ECO:0000313" key="2">
    <source>
        <dbReference type="EMBL" id="CAK9087067.1"/>
    </source>
</evidence>